<feature type="domain" description="Ferritin/DPS" evidence="3">
    <location>
        <begin position="11"/>
        <end position="144"/>
    </location>
</feature>
<accession>A0A0W1AL82</accession>
<dbReference type="PANTHER" id="PTHR42932:SF3">
    <property type="entry name" value="DNA PROTECTION DURING STARVATION PROTEIN"/>
    <property type="match status" value="1"/>
</dbReference>
<name>A0A0W1AL82_9GAMM</name>
<gene>
    <name evidence="4" type="ORF">Lwor_0028</name>
</gene>
<dbReference type="InterPro" id="IPR023188">
    <property type="entry name" value="DPS_DNA-bd_CS"/>
</dbReference>
<dbReference type="Proteomes" id="UP000054662">
    <property type="component" value="Unassembled WGS sequence"/>
</dbReference>
<comment type="similarity">
    <text evidence="1 2">Belongs to the Dps family.</text>
</comment>
<dbReference type="InterPro" id="IPR008331">
    <property type="entry name" value="Ferritin_DPS_dom"/>
</dbReference>
<dbReference type="CDD" id="cd01043">
    <property type="entry name" value="DPS"/>
    <property type="match status" value="1"/>
</dbReference>
<evidence type="ECO:0000313" key="5">
    <source>
        <dbReference type="Proteomes" id="UP000054662"/>
    </source>
</evidence>
<evidence type="ECO:0000259" key="3">
    <source>
        <dbReference type="Pfam" id="PF00210"/>
    </source>
</evidence>
<dbReference type="Pfam" id="PF00210">
    <property type="entry name" value="Ferritin"/>
    <property type="match status" value="1"/>
</dbReference>
<protein>
    <submittedName>
        <fullName evidence="4">DNA binding stress protein</fullName>
    </submittedName>
</protein>
<dbReference type="RefSeq" id="WP_058491603.1">
    <property type="nucleotide sequence ID" value="NZ_CBCRUR010000013.1"/>
</dbReference>
<evidence type="ECO:0000313" key="4">
    <source>
        <dbReference type="EMBL" id="KTD82108.1"/>
    </source>
</evidence>
<dbReference type="PANTHER" id="PTHR42932">
    <property type="entry name" value="GENERAL STRESS PROTEIN 20U"/>
    <property type="match status" value="1"/>
</dbReference>
<keyword evidence="5" id="KW-1185">Reference proteome</keyword>
<dbReference type="SUPFAM" id="SSF47240">
    <property type="entry name" value="Ferritin-like"/>
    <property type="match status" value="1"/>
</dbReference>
<dbReference type="AlphaFoldDB" id="A0A0W1AL82"/>
<sequence>MTDVIKTMEVVLADTYALYLKTQNYHWHVKGPQFKSLHELFEMQYKELAEAVDEVAERILILGHKAPATFTQFNQLKTIKDGDSSLNANQMVSELARDNSTLVNDLNQAIKIAQENNDEGTVTLLSDRIAAHQKAHWMLTASLDSKK</sequence>
<dbReference type="GO" id="GO:0016722">
    <property type="term" value="F:oxidoreductase activity, acting on metal ions"/>
    <property type="evidence" value="ECO:0007669"/>
    <property type="project" value="InterPro"/>
</dbReference>
<dbReference type="STRING" id="45076.Lwor_0028"/>
<organism evidence="4 5">
    <name type="scientific">Legionella worsleiensis</name>
    <dbReference type="NCBI Taxonomy" id="45076"/>
    <lineage>
        <taxon>Bacteria</taxon>
        <taxon>Pseudomonadati</taxon>
        <taxon>Pseudomonadota</taxon>
        <taxon>Gammaproteobacteria</taxon>
        <taxon>Legionellales</taxon>
        <taxon>Legionellaceae</taxon>
        <taxon>Legionella</taxon>
    </lineage>
</organism>
<dbReference type="PRINTS" id="PR01346">
    <property type="entry name" value="HELNAPAPROT"/>
</dbReference>
<evidence type="ECO:0000256" key="1">
    <source>
        <dbReference type="ARBA" id="ARBA00009497"/>
    </source>
</evidence>
<evidence type="ECO:0000256" key="2">
    <source>
        <dbReference type="RuleBase" id="RU003875"/>
    </source>
</evidence>
<dbReference type="Gene3D" id="1.20.1260.10">
    <property type="match status" value="1"/>
</dbReference>
<proteinExistence type="inferred from homology"/>
<dbReference type="PROSITE" id="PS00819">
    <property type="entry name" value="DPS_2"/>
    <property type="match status" value="1"/>
</dbReference>
<reference evidence="4 5" key="1">
    <citation type="submission" date="2015-11" db="EMBL/GenBank/DDBJ databases">
        <title>Genomic analysis of 38 Legionella species identifies large and diverse effector repertoires.</title>
        <authorList>
            <person name="Burstein D."/>
            <person name="Amaro F."/>
            <person name="Zusman T."/>
            <person name="Lifshitz Z."/>
            <person name="Cohen O."/>
            <person name="Gilbert J.A."/>
            <person name="Pupko T."/>
            <person name="Shuman H.A."/>
            <person name="Segal G."/>
        </authorList>
    </citation>
    <scope>NUCLEOTIDE SEQUENCE [LARGE SCALE GENOMIC DNA]</scope>
    <source>
        <strain evidence="4 5">ATCC 49508</strain>
    </source>
</reference>
<dbReference type="PROSITE" id="PS00818">
    <property type="entry name" value="DPS_1"/>
    <property type="match status" value="1"/>
</dbReference>
<dbReference type="PIRSF" id="PIRSF005900">
    <property type="entry name" value="Dps"/>
    <property type="match status" value="1"/>
</dbReference>
<dbReference type="EMBL" id="LNZC01000001">
    <property type="protein sequence ID" value="KTD82108.1"/>
    <property type="molecule type" value="Genomic_DNA"/>
</dbReference>
<dbReference type="InterPro" id="IPR012347">
    <property type="entry name" value="Ferritin-like"/>
</dbReference>
<comment type="caution">
    <text evidence="4">The sequence shown here is derived from an EMBL/GenBank/DDBJ whole genome shotgun (WGS) entry which is preliminary data.</text>
</comment>
<dbReference type="GO" id="GO:0008199">
    <property type="term" value="F:ferric iron binding"/>
    <property type="evidence" value="ECO:0007669"/>
    <property type="project" value="InterPro"/>
</dbReference>
<dbReference type="InterPro" id="IPR002177">
    <property type="entry name" value="DPS_DNA-bd"/>
</dbReference>
<dbReference type="OrthoDB" id="9797687at2"/>
<dbReference type="PATRIC" id="fig|45076.6.peg.30"/>
<dbReference type="InterPro" id="IPR009078">
    <property type="entry name" value="Ferritin-like_SF"/>
</dbReference>